<reference evidence="3" key="1">
    <citation type="journal article" date="2023" name="Commun. Biol.">
        <title>Genome analysis of Parmales, the sister group of diatoms, reveals the evolutionary specialization of diatoms from phago-mixotrophs to photoautotrophs.</title>
        <authorList>
            <person name="Ban H."/>
            <person name="Sato S."/>
            <person name="Yoshikawa S."/>
            <person name="Yamada K."/>
            <person name="Nakamura Y."/>
            <person name="Ichinomiya M."/>
            <person name="Sato N."/>
            <person name="Blanc-Mathieu R."/>
            <person name="Endo H."/>
            <person name="Kuwata A."/>
            <person name="Ogata H."/>
        </authorList>
    </citation>
    <scope>NUCLEOTIDE SEQUENCE [LARGE SCALE GENOMIC DNA]</scope>
</reference>
<name>A0A9W7FYN4_9STRA</name>
<dbReference type="AlphaFoldDB" id="A0A9W7FYN4"/>
<evidence type="ECO:0008006" key="4">
    <source>
        <dbReference type="Google" id="ProtNLM"/>
    </source>
</evidence>
<accession>A0A9W7FYN4</accession>
<comment type="caution">
    <text evidence="2">The sequence shown here is derived from an EMBL/GenBank/DDBJ whole genome shotgun (WGS) entry which is preliminary data.</text>
</comment>
<evidence type="ECO:0000313" key="3">
    <source>
        <dbReference type="Proteomes" id="UP001165065"/>
    </source>
</evidence>
<feature type="compositionally biased region" description="Basic and acidic residues" evidence="1">
    <location>
        <begin position="143"/>
        <end position="154"/>
    </location>
</feature>
<organism evidence="2 3">
    <name type="scientific">Triparma columacea</name>
    <dbReference type="NCBI Taxonomy" id="722753"/>
    <lineage>
        <taxon>Eukaryota</taxon>
        <taxon>Sar</taxon>
        <taxon>Stramenopiles</taxon>
        <taxon>Ochrophyta</taxon>
        <taxon>Bolidophyceae</taxon>
        <taxon>Parmales</taxon>
        <taxon>Triparmaceae</taxon>
        <taxon>Triparma</taxon>
    </lineage>
</organism>
<feature type="region of interest" description="Disordered" evidence="1">
    <location>
        <begin position="133"/>
        <end position="184"/>
    </location>
</feature>
<keyword evidence="3" id="KW-1185">Reference proteome</keyword>
<dbReference type="Proteomes" id="UP001165065">
    <property type="component" value="Unassembled WGS sequence"/>
</dbReference>
<evidence type="ECO:0000256" key="1">
    <source>
        <dbReference type="SAM" id="MobiDB-lite"/>
    </source>
</evidence>
<dbReference type="EMBL" id="BRYA01000568">
    <property type="protein sequence ID" value="GMI23402.1"/>
    <property type="molecule type" value="Genomic_DNA"/>
</dbReference>
<dbReference type="OrthoDB" id="69177at2759"/>
<dbReference type="Gene3D" id="2.60.120.620">
    <property type="entry name" value="q2cbj1_9rhob like domain"/>
    <property type="match status" value="1"/>
</dbReference>
<feature type="compositionally biased region" description="Acidic residues" evidence="1">
    <location>
        <begin position="155"/>
        <end position="166"/>
    </location>
</feature>
<gene>
    <name evidence="2" type="ORF">TrCOL_g2471</name>
</gene>
<proteinExistence type="predicted"/>
<sequence length="560" mass="62120">MSYDADIGLHNRFCTAPISDCNVEHPLLHFKELVAVVGIEEYAILELAAGLALGGGDRLRSFVGVCDIDGEDFEHCDLAFSLLLKLFGTDLIVTKLEWRSLLQYLTKYGVFIETPSLKGEAGEDMVMRVATELREEDEEGGEDMDKYEEGKENDANDDDDENDSNDSNDSIDPTNPTTKPSPLHLSRARALITDNPGYFYPPSLSLALYPHTYNSRVKHSCTQERHKVSNNTAIQTPKSGLVSWLREHEDREEGLVRLGLSGTCDCALCRRERGEKLLLTDLYDILKHLKGGEMYEDAVCICDEILKADGGNVRILLERARITGWLDEDGSTGFVERERLIREAVKISGGGKDAVEALRECDAYFRDGTVRPPPPSASPSVVSPSDGIFMFENLVSPPSCTAAVTAAEDYVSQSGGWTTERHYKVPTTDIQVYKVKGILDWLNGALEGVIFPALYSSFRDLIGGRRLRVFDAFFVKYCFDSGQRRLPLHNDQSLISLTISMNPSSSYSGGGTWFMETGEACVTDIGGVTAFKGELEHRGEGIERGTRYIVAVFLYAEDYK</sequence>
<evidence type="ECO:0000313" key="2">
    <source>
        <dbReference type="EMBL" id="GMI23402.1"/>
    </source>
</evidence>
<protein>
    <recommendedName>
        <fullName evidence="4">Fe2OG dioxygenase domain-containing protein</fullName>
    </recommendedName>
</protein>